<reference evidence="2" key="2">
    <citation type="journal article" date="2015" name="Fish Shellfish Immunol.">
        <title>Early steps in the European eel (Anguilla anguilla)-Vibrio vulnificus interaction in the gills: Role of the RtxA13 toxin.</title>
        <authorList>
            <person name="Callol A."/>
            <person name="Pajuelo D."/>
            <person name="Ebbesson L."/>
            <person name="Teles M."/>
            <person name="MacKenzie S."/>
            <person name="Amaro C."/>
        </authorList>
    </citation>
    <scope>NUCLEOTIDE SEQUENCE</scope>
</reference>
<protein>
    <submittedName>
        <fullName evidence="2">Uncharacterized protein</fullName>
    </submittedName>
</protein>
<dbReference type="EMBL" id="GBXM01063244">
    <property type="protein sequence ID" value="JAH45333.1"/>
    <property type="molecule type" value="Transcribed_RNA"/>
</dbReference>
<organism evidence="2">
    <name type="scientific">Anguilla anguilla</name>
    <name type="common">European freshwater eel</name>
    <name type="synonym">Muraena anguilla</name>
    <dbReference type="NCBI Taxonomy" id="7936"/>
    <lineage>
        <taxon>Eukaryota</taxon>
        <taxon>Metazoa</taxon>
        <taxon>Chordata</taxon>
        <taxon>Craniata</taxon>
        <taxon>Vertebrata</taxon>
        <taxon>Euteleostomi</taxon>
        <taxon>Actinopterygii</taxon>
        <taxon>Neopterygii</taxon>
        <taxon>Teleostei</taxon>
        <taxon>Anguilliformes</taxon>
        <taxon>Anguillidae</taxon>
        <taxon>Anguilla</taxon>
    </lineage>
</organism>
<sequence>MQKHSTVLSECAKKLRYTYILPTGFTVTFYVAALLIHGPPYQPLL</sequence>
<feature type="transmembrane region" description="Helical" evidence="1">
    <location>
        <begin position="20"/>
        <end position="38"/>
    </location>
</feature>
<keyword evidence="1" id="KW-0812">Transmembrane</keyword>
<evidence type="ECO:0000256" key="1">
    <source>
        <dbReference type="SAM" id="Phobius"/>
    </source>
</evidence>
<reference evidence="2" key="1">
    <citation type="submission" date="2014-11" db="EMBL/GenBank/DDBJ databases">
        <authorList>
            <person name="Amaro Gonzalez C."/>
        </authorList>
    </citation>
    <scope>NUCLEOTIDE SEQUENCE</scope>
</reference>
<name>A0A0E9SXU3_ANGAN</name>
<proteinExistence type="predicted"/>
<evidence type="ECO:0000313" key="2">
    <source>
        <dbReference type="EMBL" id="JAH45333.1"/>
    </source>
</evidence>
<keyword evidence="1" id="KW-1133">Transmembrane helix</keyword>
<keyword evidence="1" id="KW-0472">Membrane</keyword>
<accession>A0A0E9SXU3</accession>
<dbReference type="AlphaFoldDB" id="A0A0E9SXU3"/>